<name>A0A6I2G9V0_9LACT</name>
<dbReference type="EMBL" id="WJQS01000001">
    <property type="protein sequence ID" value="MRI84550.1"/>
    <property type="molecule type" value="Genomic_DNA"/>
</dbReference>
<dbReference type="InterPro" id="IPR014757">
    <property type="entry name" value="Tscrpt_reg_IclR_C"/>
</dbReference>
<dbReference type="RefSeq" id="WP_153831931.1">
    <property type="nucleotide sequence ID" value="NZ_WJQR01000009.1"/>
</dbReference>
<keyword evidence="9" id="KW-1185">Reference proteome</keyword>
<gene>
    <name evidence="8" type="ORF">GF867_04555</name>
    <name evidence="7" type="ORF">GIY09_01385</name>
    <name evidence="6" type="ORF">GIY11_09775</name>
</gene>
<keyword evidence="2" id="KW-0238">DNA-binding</keyword>
<feature type="domain" description="IclR-ED" evidence="5">
    <location>
        <begin position="72"/>
        <end position="254"/>
    </location>
</feature>
<reference evidence="9 11" key="2">
    <citation type="submission" date="2019-11" db="EMBL/GenBank/DDBJ databases">
        <title>Characterisation of Fundicoccus ignavus gen. nov. sp. nov., a novel genus of the family Aerococcaceae isolated from bulk tank milk.</title>
        <authorList>
            <person name="Siebert A."/>
            <person name="Huptas C."/>
            <person name="Wenning M."/>
            <person name="Scherer S."/>
            <person name="Doll E.V."/>
        </authorList>
    </citation>
    <scope>NUCLEOTIDE SEQUENCE [LARGE SCALE GENOMIC DNA]</scope>
    <source>
        <strain evidence="6 11">DSM 109653</strain>
        <strain evidence="7 9">WS4759</strain>
    </source>
</reference>
<dbReference type="SMART" id="SM00346">
    <property type="entry name" value="HTH_ICLR"/>
    <property type="match status" value="1"/>
</dbReference>
<evidence type="ECO:0000259" key="5">
    <source>
        <dbReference type="PROSITE" id="PS51078"/>
    </source>
</evidence>
<protein>
    <submittedName>
        <fullName evidence="7">Helix-turn-helix domain-containing protein</fullName>
    </submittedName>
</protein>
<dbReference type="EMBL" id="WJQT01000004">
    <property type="protein sequence ID" value="MRJ46841.1"/>
    <property type="molecule type" value="Genomic_DNA"/>
</dbReference>
<organism evidence="7 9">
    <name type="scientific">Fundicoccus ignavus</name>
    <dbReference type="NCBI Taxonomy" id="2664442"/>
    <lineage>
        <taxon>Bacteria</taxon>
        <taxon>Bacillati</taxon>
        <taxon>Bacillota</taxon>
        <taxon>Bacilli</taxon>
        <taxon>Lactobacillales</taxon>
        <taxon>Aerococcaceae</taxon>
        <taxon>Fundicoccus</taxon>
    </lineage>
</organism>
<dbReference type="Proteomes" id="UP000430975">
    <property type="component" value="Unassembled WGS sequence"/>
</dbReference>
<evidence type="ECO:0000313" key="9">
    <source>
        <dbReference type="Proteomes" id="UP000430975"/>
    </source>
</evidence>
<dbReference type="SUPFAM" id="SSF46785">
    <property type="entry name" value="Winged helix' DNA-binding domain"/>
    <property type="match status" value="1"/>
</dbReference>
<evidence type="ECO:0000313" key="7">
    <source>
        <dbReference type="EMBL" id="MRI84550.1"/>
    </source>
</evidence>
<sequence>MSEKRSGQLSSVKNALRILKSFTASDPVRRVSDLAEEIGVSKSTVSRLVSTLVSEDFLAPDSESAGYRLGYSVLTLGGALTSTNELYREVAPVLNDIVLQTGESAHVAVLEGHDVIYLNKNTGPYFANIMTSVGAHNAAYSTSSGKVMLAVSDPEIVDQIFAEGVKAYTEHTITNPIKFKKELEKVRRQGYAISIEEISKNNYSIAVPVRDANGKVACAITVVGPLSRVNKGKLEQFIRIMKDAAQDASERLGYDGE</sequence>
<evidence type="ECO:0000259" key="4">
    <source>
        <dbReference type="PROSITE" id="PS51077"/>
    </source>
</evidence>
<evidence type="ECO:0000256" key="1">
    <source>
        <dbReference type="ARBA" id="ARBA00023015"/>
    </source>
</evidence>
<keyword evidence="3" id="KW-0804">Transcription</keyword>
<feature type="domain" description="HTH iclR-type" evidence="4">
    <location>
        <begin position="9"/>
        <end position="71"/>
    </location>
</feature>
<dbReference type="InterPro" id="IPR036388">
    <property type="entry name" value="WH-like_DNA-bd_sf"/>
</dbReference>
<dbReference type="InterPro" id="IPR036390">
    <property type="entry name" value="WH_DNA-bd_sf"/>
</dbReference>
<evidence type="ECO:0000256" key="3">
    <source>
        <dbReference type="ARBA" id="ARBA00023163"/>
    </source>
</evidence>
<dbReference type="InterPro" id="IPR050707">
    <property type="entry name" value="HTH_MetabolicPath_Reg"/>
</dbReference>
<dbReference type="PANTHER" id="PTHR30136:SF35">
    <property type="entry name" value="HTH-TYPE TRANSCRIPTIONAL REGULATOR RV1719"/>
    <property type="match status" value="1"/>
</dbReference>
<evidence type="ECO:0000313" key="8">
    <source>
        <dbReference type="EMBL" id="MRJ46841.1"/>
    </source>
</evidence>
<dbReference type="Gene3D" id="3.30.450.40">
    <property type="match status" value="1"/>
</dbReference>
<dbReference type="InterPro" id="IPR029016">
    <property type="entry name" value="GAF-like_dom_sf"/>
</dbReference>
<comment type="caution">
    <text evidence="7">The sequence shown here is derived from an EMBL/GenBank/DDBJ whole genome shotgun (WGS) entry which is preliminary data.</text>
</comment>
<dbReference type="SUPFAM" id="SSF55781">
    <property type="entry name" value="GAF domain-like"/>
    <property type="match status" value="1"/>
</dbReference>
<dbReference type="Proteomes" id="UP000469870">
    <property type="component" value="Unassembled WGS sequence"/>
</dbReference>
<dbReference type="GO" id="GO:0003677">
    <property type="term" value="F:DNA binding"/>
    <property type="evidence" value="ECO:0007669"/>
    <property type="project" value="UniProtKB-KW"/>
</dbReference>
<dbReference type="Pfam" id="PF09339">
    <property type="entry name" value="HTH_IclR"/>
    <property type="match status" value="1"/>
</dbReference>
<keyword evidence="1" id="KW-0805">Transcription regulation</keyword>
<evidence type="ECO:0000313" key="11">
    <source>
        <dbReference type="Proteomes" id="UP000469870"/>
    </source>
</evidence>
<dbReference type="Gene3D" id="1.10.10.10">
    <property type="entry name" value="Winged helix-like DNA-binding domain superfamily/Winged helix DNA-binding domain"/>
    <property type="match status" value="1"/>
</dbReference>
<dbReference type="GO" id="GO:0045892">
    <property type="term" value="P:negative regulation of DNA-templated transcription"/>
    <property type="evidence" value="ECO:0007669"/>
    <property type="project" value="TreeGrafter"/>
</dbReference>
<dbReference type="GO" id="GO:0003700">
    <property type="term" value="F:DNA-binding transcription factor activity"/>
    <property type="evidence" value="ECO:0007669"/>
    <property type="project" value="TreeGrafter"/>
</dbReference>
<dbReference type="PROSITE" id="PS51077">
    <property type="entry name" value="HTH_ICLR"/>
    <property type="match status" value="1"/>
</dbReference>
<dbReference type="EMBL" id="WJQR01000009">
    <property type="protein sequence ID" value="MRI82295.1"/>
    <property type="molecule type" value="Genomic_DNA"/>
</dbReference>
<dbReference type="InterPro" id="IPR005471">
    <property type="entry name" value="Tscrpt_reg_IclR_N"/>
</dbReference>
<reference evidence="8 10" key="1">
    <citation type="submission" date="2019-11" db="EMBL/GenBank/DDBJ databases">
        <title>Characterisation of Fundicoccus ignavus gen. nov. sp. nov., a novel genus of the family Aerococcaceae from bulk tank milk.</title>
        <authorList>
            <person name="Siebert A."/>
            <person name="Huptas C."/>
            <person name="Wenning M."/>
            <person name="Scherer S."/>
            <person name="Doll E.V."/>
        </authorList>
    </citation>
    <scope>NUCLEOTIDE SEQUENCE [LARGE SCALE GENOMIC DNA]</scope>
    <source>
        <strain evidence="8 10">DSM 109652</strain>
    </source>
</reference>
<dbReference type="Proteomes" id="UP000440066">
    <property type="component" value="Unassembled WGS sequence"/>
</dbReference>
<dbReference type="PROSITE" id="PS51078">
    <property type="entry name" value="ICLR_ED"/>
    <property type="match status" value="1"/>
</dbReference>
<evidence type="ECO:0000313" key="10">
    <source>
        <dbReference type="Proteomes" id="UP000440066"/>
    </source>
</evidence>
<dbReference type="AlphaFoldDB" id="A0A6I2G9V0"/>
<evidence type="ECO:0000256" key="2">
    <source>
        <dbReference type="ARBA" id="ARBA00023125"/>
    </source>
</evidence>
<proteinExistence type="predicted"/>
<evidence type="ECO:0000313" key="6">
    <source>
        <dbReference type="EMBL" id="MRI82295.1"/>
    </source>
</evidence>
<accession>A0A6I2G9V0</accession>
<dbReference type="Pfam" id="PF01614">
    <property type="entry name" value="IclR_C"/>
    <property type="match status" value="1"/>
</dbReference>
<dbReference type="PANTHER" id="PTHR30136">
    <property type="entry name" value="HELIX-TURN-HELIX TRANSCRIPTIONAL REGULATOR, ICLR FAMILY"/>
    <property type="match status" value="1"/>
</dbReference>